<protein>
    <submittedName>
        <fullName evidence="3">Membrane protein-like protein</fullName>
    </submittedName>
</protein>
<name>A0A158K2L6_9BURK</name>
<reference evidence="3" key="1">
    <citation type="submission" date="2016-01" db="EMBL/GenBank/DDBJ databases">
        <authorList>
            <person name="Peeters C."/>
        </authorList>
    </citation>
    <scope>NUCLEOTIDE SEQUENCE [LARGE SCALE GENOMIC DNA]</scope>
    <source>
        <strain evidence="3">LMG 22940</strain>
    </source>
</reference>
<dbReference type="Pfam" id="PF09335">
    <property type="entry name" value="VTT_dom"/>
    <property type="match status" value="1"/>
</dbReference>
<gene>
    <name evidence="3" type="ORF">AWB68_04729</name>
</gene>
<dbReference type="Proteomes" id="UP000054770">
    <property type="component" value="Unassembled WGS sequence"/>
</dbReference>
<evidence type="ECO:0000259" key="2">
    <source>
        <dbReference type="Pfam" id="PF09335"/>
    </source>
</evidence>
<dbReference type="EMBL" id="FCON02000059">
    <property type="protein sequence ID" value="SAL75215.1"/>
    <property type="molecule type" value="Genomic_DNA"/>
</dbReference>
<keyword evidence="4" id="KW-1185">Reference proteome</keyword>
<evidence type="ECO:0000313" key="4">
    <source>
        <dbReference type="Proteomes" id="UP000054770"/>
    </source>
</evidence>
<sequence length="162" mass="17918">MYRERVHQCAATAAITQNQLADLSIYGSLFIVALVAATIFPLQSEALLVGLLLHGGHPAWLLVAVASVGNIAGSTINWVLGRSIEQFRDRRWFPIKPAALERAERWYRRYGRWTLLLSWTPVIGDPLTMIAGVLREPLASFLLIVAIAKTARYVVVAALVLI</sequence>
<dbReference type="PANTHER" id="PTHR42709:SF4">
    <property type="entry name" value="INNER MEMBRANE PROTEIN YQAA"/>
    <property type="match status" value="1"/>
</dbReference>
<proteinExistence type="predicted"/>
<feature type="transmembrane region" description="Helical" evidence="1">
    <location>
        <begin position="113"/>
        <end position="134"/>
    </location>
</feature>
<evidence type="ECO:0000256" key="1">
    <source>
        <dbReference type="SAM" id="Phobius"/>
    </source>
</evidence>
<dbReference type="AlphaFoldDB" id="A0A158K2L6"/>
<keyword evidence="1" id="KW-0472">Membrane</keyword>
<feature type="transmembrane region" description="Helical" evidence="1">
    <location>
        <begin position="20"/>
        <end position="40"/>
    </location>
</feature>
<feature type="transmembrane region" description="Helical" evidence="1">
    <location>
        <begin position="140"/>
        <end position="161"/>
    </location>
</feature>
<organism evidence="3 4">
    <name type="scientific">Caballeronia choica</name>
    <dbReference type="NCBI Taxonomy" id="326476"/>
    <lineage>
        <taxon>Bacteria</taxon>
        <taxon>Pseudomonadati</taxon>
        <taxon>Pseudomonadota</taxon>
        <taxon>Betaproteobacteria</taxon>
        <taxon>Burkholderiales</taxon>
        <taxon>Burkholderiaceae</taxon>
        <taxon>Caballeronia</taxon>
    </lineage>
</organism>
<keyword evidence="1" id="KW-0812">Transmembrane</keyword>
<feature type="domain" description="VTT" evidence="2">
    <location>
        <begin position="47"/>
        <end position="159"/>
    </location>
</feature>
<evidence type="ECO:0000313" key="3">
    <source>
        <dbReference type="EMBL" id="SAL75215.1"/>
    </source>
</evidence>
<dbReference type="InterPro" id="IPR051311">
    <property type="entry name" value="DedA_domain"/>
</dbReference>
<dbReference type="InterPro" id="IPR032816">
    <property type="entry name" value="VTT_dom"/>
</dbReference>
<comment type="caution">
    <text evidence="3">The sequence shown here is derived from an EMBL/GenBank/DDBJ whole genome shotgun (WGS) entry which is preliminary data.</text>
</comment>
<feature type="transmembrane region" description="Helical" evidence="1">
    <location>
        <begin position="60"/>
        <end position="80"/>
    </location>
</feature>
<accession>A0A158K2L6</accession>
<keyword evidence="1" id="KW-1133">Transmembrane helix</keyword>
<dbReference type="PANTHER" id="PTHR42709">
    <property type="entry name" value="ALKALINE PHOSPHATASE LIKE PROTEIN"/>
    <property type="match status" value="1"/>
</dbReference>